<dbReference type="Proteomes" id="UP000663864">
    <property type="component" value="Unassembled WGS sequence"/>
</dbReference>
<dbReference type="PANTHER" id="PTHR11952">
    <property type="entry name" value="UDP- GLUCOSE PYROPHOSPHORYLASE"/>
    <property type="match status" value="1"/>
</dbReference>
<protein>
    <submittedName>
        <fullName evidence="2">Uncharacterized protein</fullName>
    </submittedName>
</protein>
<accession>A0A814J302</accession>
<sequence length="67" mass="7856">MNLIIENEFGLNMIHNVCQNHDDELRYHIAKKKIPSIDKNGKRVDKPKEANGIKLEKFVFDVFPFSK</sequence>
<dbReference type="Gene3D" id="3.90.550.10">
    <property type="entry name" value="Spore Coat Polysaccharide Biosynthesis Protein SpsA, Chain A"/>
    <property type="match status" value="1"/>
</dbReference>
<gene>
    <name evidence="2" type="ORF">ZHD862_LOCUS14128</name>
</gene>
<proteinExistence type="inferred from homology"/>
<organism evidence="2 3">
    <name type="scientific">Rotaria sordida</name>
    <dbReference type="NCBI Taxonomy" id="392033"/>
    <lineage>
        <taxon>Eukaryota</taxon>
        <taxon>Metazoa</taxon>
        <taxon>Spiralia</taxon>
        <taxon>Gnathifera</taxon>
        <taxon>Rotifera</taxon>
        <taxon>Eurotatoria</taxon>
        <taxon>Bdelloidea</taxon>
        <taxon>Philodinida</taxon>
        <taxon>Philodinidae</taxon>
        <taxon>Rotaria</taxon>
    </lineage>
</organism>
<reference evidence="2" key="1">
    <citation type="submission" date="2021-02" db="EMBL/GenBank/DDBJ databases">
        <authorList>
            <person name="Nowell W R."/>
        </authorList>
    </citation>
    <scope>NUCLEOTIDE SEQUENCE</scope>
</reference>
<dbReference type="GO" id="GO:0006048">
    <property type="term" value="P:UDP-N-acetylglucosamine biosynthetic process"/>
    <property type="evidence" value="ECO:0007669"/>
    <property type="project" value="TreeGrafter"/>
</dbReference>
<name>A0A814J302_9BILA</name>
<dbReference type="InterPro" id="IPR029044">
    <property type="entry name" value="Nucleotide-diphossugar_trans"/>
</dbReference>
<dbReference type="EMBL" id="CAJNOT010000604">
    <property type="protein sequence ID" value="CAF1032713.1"/>
    <property type="molecule type" value="Genomic_DNA"/>
</dbReference>
<dbReference type="PANTHER" id="PTHR11952:SF2">
    <property type="entry name" value="LD24639P"/>
    <property type="match status" value="1"/>
</dbReference>
<evidence type="ECO:0000313" key="2">
    <source>
        <dbReference type="EMBL" id="CAF1032713.1"/>
    </source>
</evidence>
<evidence type="ECO:0000256" key="1">
    <source>
        <dbReference type="ARBA" id="ARBA00010401"/>
    </source>
</evidence>
<comment type="similarity">
    <text evidence="1">Belongs to the UDPGP type 1 family.</text>
</comment>
<dbReference type="GO" id="GO:0003977">
    <property type="term" value="F:UDP-N-acetylglucosamine diphosphorylase activity"/>
    <property type="evidence" value="ECO:0007669"/>
    <property type="project" value="TreeGrafter"/>
</dbReference>
<evidence type="ECO:0000313" key="3">
    <source>
        <dbReference type="Proteomes" id="UP000663864"/>
    </source>
</evidence>
<comment type="caution">
    <text evidence="2">The sequence shown here is derived from an EMBL/GenBank/DDBJ whole genome shotgun (WGS) entry which is preliminary data.</text>
</comment>
<dbReference type="InterPro" id="IPR039741">
    <property type="entry name" value="UDP-sugar_pyrophosphorylase"/>
</dbReference>
<dbReference type="AlphaFoldDB" id="A0A814J302"/>
<dbReference type="SUPFAM" id="SSF53448">
    <property type="entry name" value="Nucleotide-diphospho-sugar transferases"/>
    <property type="match status" value="1"/>
</dbReference>